<protein>
    <submittedName>
        <fullName evidence="1">Uncharacterized protein</fullName>
    </submittedName>
</protein>
<organism evidence="1 2">
    <name type="scientific">Trichinella pseudospiralis</name>
    <name type="common">Parasitic roundworm</name>
    <dbReference type="NCBI Taxonomy" id="6337"/>
    <lineage>
        <taxon>Eukaryota</taxon>
        <taxon>Metazoa</taxon>
        <taxon>Ecdysozoa</taxon>
        <taxon>Nematoda</taxon>
        <taxon>Enoplea</taxon>
        <taxon>Dorylaimia</taxon>
        <taxon>Trichinellida</taxon>
        <taxon>Trichinellidae</taxon>
        <taxon>Trichinella</taxon>
    </lineage>
</organism>
<evidence type="ECO:0000313" key="1">
    <source>
        <dbReference type="EMBL" id="KRX87748.1"/>
    </source>
</evidence>
<accession>A0A0V0XIP2</accession>
<dbReference type="EMBL" id="JYDU01000269">
    <property type="protein sequence ID" value="KRX87748.1"/>
    <property type="molecule type" value="Genomic_DNA"/>
</dbReference>
<proteinExistence type="predicted"/>
<evidence type="ECO:0000313" key="2">
    <source>
        <dbReference type="Proteomes" id="UP000054815"/>
    </source>
</evidence>
<name>A0A0V0XIP2_TRIPS</name>
<comment type="caution">
    <text evidence="1">The sequence shown here is derived from an EMBL/GenBank/DDBJ whole genome shotgun (WGS) entry which is preliminary data.</text>
</comment>
<sequence>MVKDFVLRKLRLCKKAACTLCGSIEQNPWEKAAINGHSWGQSTMS</sequence>
<gene>
    <name evidence="1" type="ORF">T4E_741</name>
</gene>
<reference evidence="1 2" key="1">
    <citation type="submission" date="2015-01" db="EMBL/GenBank/DDBJ databases">
        <title>Evolution of Trichinella species and genotypes.</title>
        <authorList>
            <person name="Korhonen P.K."/>
            <person name="Edoardo P."/>
            <person name="Giuseppe L.R."/>
            <person name="Gasser R.B."/>
        </authorList>
    </citation>
    <scope>NUCLEOTIDE SEQUENCE [LARGE SCALE GENOMIC DNA]</scope>
    <source>
        <strain evidence="1">ISS141</strain>
    </source>
</reference>
<dbReference type="AlphaFoldDB" id="A0A0V0XIP2"/>
<dbReference type="Proteomes" id="UP000054815">
    <property type="component" value="Unassembled WGS sequence"/>
</dbReference>